<reference evidence="8 9" key="1">
    <citation type="submission" date="2019-10" db="EMBL/GenBank/DDBJ databases">
        <title>Nonomuraea sp. nov., isolated from Phyllanthus amarus.</title>
        <authorList>
            <person name="Klykleung N."/>
            <person name="Tanasupawat S."/>
        </authorList>
    </citation>
    <scope>NUCLEOTIDE SEQUENCE [LARGE SCALE GENOMIC DNA]</scope>
    <source>
        <strain evidence="8 9">CR1-09</strain>
    </source>
</reference>
<dbReference type="InterPro" id="IPR016032">
    <property type="entry name" value="Sig_transdc_resp-reg_C-effctor"/>
</dbReference>
<evidence type="ECO:0000313" key="8">
    <source>
        <dbReference type="EMBL" id="KAB8187905.1"/>
    </source>
</evidence>
<accession>A0A5N6C517</accession>
<dbReference type="GO" id="GO:0006355">
    <property type="term" value="P:regulation of DNA-templated transcription"/>
    <property type="evidence" value="ECO:0007669"/>
    <property type="project" value="InterPro"/>
</dbReference>
<dbReference type="PANTHER" id="PTHR43214:SF24">
    <property type="entry name" value="TRANSCRIPTIONAL REGULATORY PROTEIN NARL-RELATED"/>
    <property type="match status" value="1"/>
</dbReference>
<dbReference type="InterPro" id="IPR039420">
    <property type="entry name" value="WalR-like"/>
</dbReference>
<dbReference type="PROSITE" id="PS50110">
    <property type="entry name" value="RESPONSE_REGULATORY"/>
    <property type="match status" value="1"/>
</dbReference>
<keyword evidence="9" id="KW-1185">Reference proteome</keyword>
<sequence>MTVRVVVADDHPLFREGLRSLICDSAETELAGVAADGDEAVAVTLEQRPDVVVMDLRMPGLNGVEATRRIVAGLPETAVLVLTMVEEDASIFAAMRAGARGYVLKGAEPETILRSILVVAAGEVIFGSAVAARLTQFFAVGADATVTPFPNLTGRERDILALMATGANNRTIALRIGVTEKTVRNNVSNIFAKLHVADRAAAVARARDAGLGSVPQDRLGR</sequence>
<dbReference type="SUPFAM" id="SSF52172">
    <property type="entry name" value="CheY-like"/>
    <property type="match status" value="1"/>
</dbReference>
<dbReference type="PROSITE" id="PS00622">
    <property type="entry name" value="HTH_LUXR_1"/>
    <property type="match status" value="1"/>
</dbReference>
<dbReference type="SMART" id="SM00421">
    <property type="entry name" value="HTH_LUXR"/>
    <property type="match status" value="1"/>
</dbReference>
<dbReference type="PANTHER" id="PTHR43214">
    <property type="entry name" value="TWO-COMPONENT RESPONSE REGULATOR"/>
    <property type="match status" value="1"/>
</dbReference>
<dbReference type="AlphaFoldDB" id="A0A5N6C517"/>
<dbReference type="CDD" id="cd17535">
    <property type="entry name" value="REC_NarL-like"/>
    <property type="match status" value="1"/>
</dbReference>
<comment type="caution">
    <text evidence="8">The sequence shown here is derived from an EMBL/GenBank/DDBJ whole genome shotgun (WGS) entry which is preliminary data.</text>
</comment>
<dbReference type="Pfam" id="PF00196">
    <property type="entry name" value="GerE"/>
    <property type="match status" value="1"/>
</dbReference>
<dbReference type="InterPro" id="IPR001789">
    <property type="entry name" value="Sig_transdc_resp-reg_receiver"/>
</dbReference>
<evidence type="ECO:0000256" key="2">
    <source>
        <dbReference type="ARBA" id="ARBA00023015"/>
    </source>
</evidence>
<feature type="domain" description="HTH luxR-type" evidence="6">
    <location>
        <begin position="145"/>
        <end position="210"/>
    </location>
</feature>
<dbReference type="PROSITE" id="PS50043">
    <property type="entry name" value="HTH_LUXR_2"/>
    <property type="match status" value="1"/>
</dbReference>
<evidence type="ECO:0000313" key="9">
    <source>
        <dbReference type="Proteomes" id="UP000313066"/>
    </source>
</evidence>
<protein>
    <submittedName>
        <fullName evidence="8">Response regulator</fullName>
    </submittedName>
</protein>
<dbReference type="SMART" id="SM00448">
    <property type="entry name" value="REC"/>
    <property type="match status" value="1"/>
</dbReference>
<gene>
    <name evidence="8" type="ORF">FH610_001725</name>
</gene>
<dbReference type="GO" id="GO:0000160">
    <property type="term" value="P:phosphorelay signal transduction system"/>
    <property type="evidence" value="ECO:0007669"/>
    <property type="project" value="InterPro"/>
</dbReference>
<evidence type="ECO:0000259" key="6">
    <source>
        <dbReference type="PROSITE" id="PS50043"/>
    </source>
</evidence>
<dbReference type="Gene3D" id="3.40.50.2300">
    <property type="match status" value="1"/>
</dbReference>
<organism evidence="8 9">
    <name type="scientific">Microbispora catharanthi</name>
    <dbReference type="NCBI Taxonomy" id="1712871"/>
    <lineage>
        <taxon>Bacteria</taxon>
        <taxon>Bacillati</taxon>
        <taxon>Actinomycetota</taxon>
        <taxon>Actinomycetes</taxon>
        <taxon>Streptosporangiales</taxon>
        <taxon>Streptosporangiaceae</taxon>
        <taxon>Microbispora</taxon>
    </lineage>
</organism>
<feature type="modified residue" description="4-aspartylphosphate" evidence="5">
    <location>
        <position position="55"/>
    </location>
</feature>
<evidence type="ECO:0000256" key="1">
    <source>
        <dbReference type="ARBA" id="ARBA00022553"/>
    </source>
</evidence>
<dbReference type="GO" id="GO:0003677">
    <property type="term" value="F:DNA binding"/>
    <property type="evidence" value="ECO:0007669"/>
    <property type="project" value="UniProtKB-KW"/>
</dbReference>
<keyword evidence="3" id="KW-0238">DNA-binding</keyword>
<dbReference type="InterPro" id="IPR000792">
    <property type="entry name" value="Tscrpt_reg_LuxR_C"/>
</dbReference>
<keyword evidence="1 5" id="KW-0597">Phosphoprotein</keyword>
<name>A0A5N6C517_9ACTN</name>
<dbReference type="EMBL" id="VDMA02000001">
    <property type="protein sequence ID" value="KAB8187905.1"/>
    <property type="molecule type" value="Genomic_DNA"/>
</dbReference>
<dbReference type="InterPro" id="IPR011006">
    <property type="entry name" value="CheY-like_superfamily"/>
</dbReference>
<dbReference type="Pfam" id="PF00072">
    <property type="entry name" value="Response_reg"/>
    <property type="match status" value="1"/>
</dbReference>
<dbReference type="CDD" id="cd06170">
    <property type="entry name" value="LuxR_C_like"/>
    <property type="match status" value="1"/>
</dbReference>
<evidence type="ECO:0000256" key="5">
    <source>
        <dbReference type="PROSITE-ProRule" id="PRU00169"/>
    </source>
</evidence>
<proteinExistence type="predicted"/>
<evidence type="ECO:0000259" key="7">
    <source>
        <dbReference type="PROSITE" id="PS50110"/>
    </source>
</evidence>
<dbReference type="InterPro" id="IPR058245">
    <property type="entry name" value="NreC/VraR/RcsB-like_REC"/>
</dbReference>
<feature type="domain" description="Response regulatory" evidence="7">
    <location>
        <begin position="4"/>
        <end position="120"/>
    </location>
</feature>
<dbReference type="SUPFAM" id="SSF46894">
    <property type="entry name" value="C-terminal effector domain of the bipartite response regulators"/>
    <property type="match status" value="1"/>
</dbReference>
<evidence type="ECO:0000256" key="3">
    <source>
        <dbReference type="ARBA" id="ARBA00023125"/>
    </source>
</evidence>
<evidence type="ECO:0000256" key="4">
    <source>
        <dbReference type="ARBA" id="ARBA00023163"/>
    </source>
</evidence>
<dbReference type="Proteomes" id="UP000313066">
    <property type="component" value="Unassembled WGS sequence"/>
</dbReference>
<keyword evidence="4" id="KW-0804">Transcription</keyword>
<dbReference type="RefSeq" id="WP_139572426.1">
    <property type="nucleotide sequence ID" value="NZ_VDMA02000001.1"/>
</dbReference>
<dbReference type="PRINTS" id="PR00038">
    <property type="entry name" value="HTHLUXR"/>
</dbReference>
<keyword evidence="2" id="KW-0805">Transcription regulation</keyword>